<evidence type="ECO:0000313" key="3">
    <source>
        <dbReference type="EMBL" id="TRM65480.1"/>
    </source>
</evidence>
<keyword evidence="4" id="KW-1185">Reference proteome</keyword>
<keyword evidence="1" id="KW-0560">Oxidoreductase</keyword>
<dbReference type="AlphaFoldDB" id="A0A550CKZ2"/>
<name>A0A550CKZ2_9AGAR</name>
<reference evidence="3 4" key="1">
    <citation type="journal article" date="2019" name="New Phytol.">
        <title>Comparative genomics reveals unique wood-decay strategies and fruiting body development in the Schizophyllaceae.</title>
        <authorList>
            <person name="Almasi E."/>
            <person name="Sahu N."/>
            <person name="Krizsan K."/>
            <person name="Balint B."/>
            <person name="Kovacs G.M."/>
            <person name="Kiss B."/>
            <person name="Cseklye J."/>
            <person name="Drula E."/>
            <person name="Henrissat B."/>
            <person name="Nagy I."/>
            <person name="Chovatia M."/>
            <person name="Adam C."/>
            <person name="LaButti K."/>
            <person name="Lipzen A."/>
            <person name="Riley R."/>
            <person name="Grigoriev I.V."/>
            <person name="Nagy L.G."/>
        </authorList>
    </citation>
    <scope>NUCLEOTIDE SEQUENCE [LARGE SCALE GENOMIC DNA]</scope>
    <source>
        <strain evidence="3 4">NL-1724</strain>
    </source>
</reference>
<dbReference type="OrthoDB" id="27483at2759"/>
<accession>A0A550CKZ2</accession>
<dbReference type="Pfam" id="PF13640">
    <property type="entry name" value="2OG-FeII_Oxy_3"/>
    <property type="match status" value="1"/>
</dbReference>
<dbReference type="InterPro" id="IPR005123">
    <property type="entry name" value="Oxoglu/Fe-dep_dioxygenase_dom"/>
</dbReference>
<dbReference type="Gene3D" id="2.60.120.620">
    <property type="entry name" value="q2cbj1_9rhob like domain"/>
    <property type="match status" value="1"/>
</dbReference>
<dbReference type="Proteomes" id="UP000320762">
    <property type="component" value="Unassembled WGS sequence"/>
</dbReference>
<dbReference type="PROSITE" id="PS51471">
    <property type="entry name" value="FE2OG_OXY"/>
    <property type="match status" value="1"/>
</dbReference>
<evidence type="ECO:0000313" key="4">
    <source>
        <dbReference type="Proteomes" id="UP000320762"/>
    </source>
</evidence>
<dbReference type="GO" id="GO:0046872">
    <property type="term" value="F:metal ion binding"/>
    <property type="evidence" value="ECO:0007669"/>
    <property type="project" value="UniProtKB-KW"/>
</dbReference>
<sequence>MSLMRRIARRASSTPLYLPLFKVADYGLINAIHNGLLRDGAEATKQITCELYKLNVYAKGSFFKPHQDTPRSEKMFGSLVIVFPTPHEGGALVLREGGREWTFDYSAELAASKDARKIAYIAFFGDIEHEVLPVTSGHRVTLTYNLYFDRPPAGASAQGISVISSSMENEDAQLRAALQELLRDPALLPSGGYMAFGLRFMYPLSCDQPLQDMLPHMKGGDATVVRVCQALGLEGRLKIVYEEINSEREDVAIVMEARPGAICLEGSFGNEVVDYGGEHIRAMGSLPIDTDFCVWSKSSYMDVLPTTEVLWITELTELNRVEQEYFRYGNGPSVDCVYGHLAYFVGVRLDKKRPSSDSSSEE</sequence>
<organism evidence="3 4">
    <name type="scientific">Schizophyllum amplum</name>
    <dbReference type="NCBI Taxonomy" id="97359"/>
    <lineage>
        <taxon>Eukaryota</taxon>
        <taxon>Fungi</taxon>
        <taxon>Dikarya</taxon>
        <taxon>Basidiomycota</taxon>
        <taxon>Agaricomycotina</taxon>
        <taxon>Agaricomycetes</taxon>
        <taxon>Agaricomycetidae</taxon>
        <taxon>Agaricales</taxon>
        <taxon>Schizophyllaceae</taxon>
        <taxon>Schizophyllum</taxon>
    </lineage>
</organism>
<evidence type="ECO:0000259" key="2">
    <source>
        <dbReference type="PROSITE" id="PS51471"/>
    </source>
</evidence>
<dbReference type="PANTHER" id="PTHR33099:SF14">
    <property type="entry name" value="PROLYL 4-HYDROXYLASE ALPHA SUBUNIT FE(2+) 2OG DIOXYGENASE DOMAIN-CONTAINING PROTEIN"/>
    <property type="match status" value="1"/>
</dbReference>
<evidence type="ECO:0000256" key="1">
    <source>
        <dbReference type="RuleBase" id="RU003682"/>
    </source>
</evidence>
<protein>
    <recommendedName>
        <fullName evidence="2">Fe2OG dioxygenase domain-containing protein</fullName>
    </recommendedName>
</protein>
<keyword evidence="1" id="KW-0479">Metal-binding</keyword>
<dbReference type="PANTHER" id="PTHR33099">
    <property type="entry name" value="FE2OG DIOXYGENASE DOMAIN-CONTAINING PROTEIN"/>
    <property type="match status" value="1"/>
</dbReference>
<dbReference type="InterPro" id="IPR044862">
    <property type="entry name" value="Pro_4_hyd_alph_FE2OG_OXY"/>
</dbReference>
<comment type="similarity">
    <text evidence="1">Belongs to the iron/ascorbate-dependent oxidoreductase family.</text>
</comment>
<dbReference type="EMBL" id="VDMD01000005">
    <property type="protein sequence ID" value="TRM65480.1"/>
    <property type="molecule type" value="Genomic_DNA"/>
</dbReference>
<dbReference type="GO" id="GO:0016491">
    <property type="term" value="F:oxidoreductase activity"/>
    <property type="evidence" value="ECO:0007669"/>
    <property type="project" value="UniProtKB-KW"/>
</dbReference>
<comment type="caution">
    <text evidence="3">The sequence shown here is derived from an EMBL/GenBank/DDBJ whole genome shotgun (WGS) entry which is preliminary data.</text>
</comment>
<gene>
    <name evidence="3" type="ORF">BD626DRAFT_219372</name>
</gene>
<keyword evidence="1" id="KW-0408">Iron</keyword>
<feature type="domain" description="Fe2OG dioxygenase" evidence="2">
    <location>
        <begin position="46"/>
        <end position="151"/>
    </location>
</feature>
<proteinExistence type="inferred from homology"/>